<dbReference type="Pfam" id="PF00465">
    <property type="entry name" value="Fe-ADH"/>
    <property type="match status" value="1"/>
</dbReference>
<proteinExistence type="inferred from homology"/>
<dbReference type="GO" id="GO:0005829">
    <property type="term" value="C:cytosol"/>
    <property type="evidence" value="ECO:0007669"/>
    <property type="project" value="TreeGrafter"/>
</dbReference>
<dbReference type="CDD" id="cd08170">
    <property type="entry name" value="GlyDH"/>
    <property type="match status" value="1"/>
</dbReference>
<evidence type="ECO:0000256" key="9">
    <source>
        <dbReference type="PIRSR" id="PIRSR000112-1"/>
    </source>
</evidence>
<dbReference type="SUPFAM" id="SSF56796">
    <property type="entry name" value="Dehydroquinate synthase-like"/>
    <property type="match status" value="1"/>
</dbReference>
<dbReference type="Gene3D" id="3.40.50.1970">
    <property type="match status" value="1"/>
</dbReference>
<dbReference type="AlphaFoldDB" id="A0A2U2DW39"/>
<feature type="binding site" evidence="9">
    <location>
        <position position="179"/>
    </location>
    <ligand>
        <name>glycerol</name>
        <dbReference type="ChEBI" id="CHEBI:17754"/>
    </ligand>
</feature>
<keyword evidence="9" id="KW-0862">Zinc</keyword>
<evidence type="ECO:0000256" key="4">
    <source>
        <dbReference type="ARBA" id="ARBA00023027"/>
    </source>
</evidence>
<comment type="cofactor">
    <cofactor evidence="9">
        <name>Zn(2+)</name>
        <dbReference type="ChEBI" id="CHEBI:29105"/>
    </cofactor>
    <text evidence="9">Binds 1 zinc ion per subunit.</text>
</comment>
<comment type="similarity">
    <text evidence="1">Belongs to the iron-containing alcohol dehydrogenase family.</text>
</comment>
<comment type="catalytic activity">
    <reaction evidence="8">
        <text>glycerol + NAD(+) = dihydroxyacetone + NADH + H(+)</text>
        <dbReference type="Rhea" id="RHEA:13769"/>
        <dbReference type="ChEBI" id="CHEBI:15378"/>
        <dbReference type="ChEBI" id="CHEBI:16016"/>
        <dbReference type="ChEBI" id="CHEBI:17754"/>
        <dbReference type="ChEBI" id="CHEBI:57540"/>
        <dbReference type="ChEBI" id="CHEBI:57945"/>
        <dbReference type="EC" id="1.1.1.6"/>
    </reaction>
</comment>
<dbReference type="OrthoDB" id="5198708at2"/>
<feature type="domain" description="Alcohol dehydrogenase iron-type/glycerol dehydrogenase GldA" evidence="12">
    <location>
        <begin position="17"/>
        <end position="162"/>
    </location>
</feature>
<keyword evidence="3 13" id="KW-0560">Oxidoreductase</keyword>
<dbReference type="PIRSF" id="PIRSF000112">
    <property type="entry name" value="Glycerol_dehydrogenase"/>
    <property type="match status" value="1"/>
</dbReference>
<evidence type="ECO:0000256" key="3">
    <source>
        <dbReference type="ARBA" id="ARBA00023002"/>
    </source>
</evidence>
<evidence type="ECO:0000256" key="7">
    <source>
        <dbReference type="ARBA" id="ARBA00040132"/>
    </source>
</evidence>
<evidence type="ECO:0000256" key="6">
    <source>
        <dbReference type="ARBA" id="ARBA00039147"/>
    </source>
</evidence>
<feature type="binding site" evidence="11">
    <location>
        <position position="139"/>
    </location>
    <ligand>
        <name>NAD(+)</name>
        <dbReference type="ChEBI" id="CHEBI:57540"/>
    </ligand>
</feature>
<evidence type="ECO:0000256" key="11">
    <source>
        <dbReference type="PIRSR" id="PIRSR000112-3"/>
    </source>
</evidence>
<evidence type="ECO:0000256" key="10">
    <source>
        <dbReference type="PIRSR" id="PIRSR000112-2"/>
    </source>
</evidence>
<accession>A0A2U2DW39</accession>
<keyword evidence="2 9" id="KW-0479">Metal-binding</keyword>
<feature type="binding site" evidence="11">
    <location>
        <begin position="102"/>
        <end position="106"/>
    </location>
    <ligand>
        <name>NAD(+)</name>
        <dbReference type="ChEBI" id="CHEBI:57540"/>
    </ligand>
</feature>
<comment type="caution">
    <text evidence="13">The sequence shown here is derived from an EMBL/GenBank/DDBJ whole genome shotgun (WGS) entry which is preliminary data.</text>
</comment>
<dbReference type="RefSeq" id="WP_109457621.1">
    <property type="nucleotide sequence ID" value="NZ_QFBC01000002.1"/>
</dbReference>
<dbReference type="Proteomes" id="UP000245252">
    <property type="component" value="Unassembled WGS sequence"/>
</dbReference>
<evidence type="ECO:0000313" key="14">
    <source>
        <dbReference type="Proteomes" id="UP000245252"/>
    </source>
</evidence>
<evidence type="ECO:0000256" key="5">
    <source>
        <dbReference type="ARBA" id="ARBA00037918"/>
    </source>
</evidence>
<dbReference type="EMBL" id="QFBC01000002">
    <property type="protein sequence ID" value="PWE57516.1"/>
    <property type="molecule type" value="Genomic_DNA"/>
</dbReference>
<evidence type="ECO:0000259" key="12">
    <source>
        <dbReference type="Pfam" id="PF00465"/>
    </source>
</evidence>
<dbReference type="PROSITE" id="PS00060">
    <property type="entry name" value="ADH_IRON_2"/>
    <property type="match status" value="1"/>
</dbReference>
<keyword evidence="4 11" id="KW-0520">NAD</keyword>
<feature type="binding site" evidence="11">
    <location>
        <position position="133"/>
    </location>
    <ligand>
        <name>NAD(+)</name>
        <dbReference type="ChEBI" id="CHEBI:57540"/>
    </ligand>
</feature>
<protein>
    <recommendedName>
        <fullName evidence="7">Glycerol dehydrogenase</fullName>
        <ecNumber evidence="6">1.1.1.6</ecNumber>
    </recommendedName>
</protein>
<feature type="binding site" evidence="11">
    <location>
        <position position="46"/>
    </location>
    <ligand>
        <name>NAD(+)</name>
        <dbReference type="ChEBI" id="CHEBI:57540"/>
    </ligand>
</feature>
<feature type="binding site" evidence="9">
    <location>
        <position position="279"/>
    </location>
    <ligand>
        <name>glycerol</name>
        <dbReference type="ChEBI" id="CHEBI:17754"/>
    </ligand>
</feature>
<evidence type="ECO:0000256" key="1">
    <source>
        <dbReference type="ARBA" id="ARBA00007358"/>
    </source>
</evidence>
<dbReference type="PANTHER" id="PTHR43616">
    <property type="entry name" value="GLYCEROL DEHYDROGENASE"/>
    <property type="match status" value="1"/>
</dbReference>
<evidence type="ECO:0000256" key="2">
    <source>
        <dbReference type="ARBA" id="ARBA00022723"/>
    </source>
</evidence>
<organism evidence="13 14">
    <name type="scientific">Metarhizobium album</name>
    <dbReference type="NCBI Taxonomy" id="2182425"/>
    <lineage>
        <taxon>Bacteria</taxon>
        <taxon>Pseudomonadati</taxon>
        <taxon>Pseudomonadota</taxon>
        <taxon>Alphaproteobacteria</taxon>
        <taxon>Hyphomicrobiales</taxon>
        <taxon>Rhizobiaceae</taxon>
        <taxon>Metarhizobium</taxon>
    </lineage>
</organism>
<evidence type="ECO:0000313" key="13">
    <source>
        <dbReference type="EMBL" id="PWE57516.1"/>
    </source>
</evidence>
<dbReference type="InterPro" id="IPR016205">
    <property type="entry name" value="Glycerol_DH"/>
</dbReference>
<dbReference type="GO" id="GO:0008888">
    <property type="term" value="F:glycerol dehydrogenase (NAD+) activity"/>
    <property type="evidence" value="ECO:0007669"/>
    <property type="project" value="UniProtKB-EC"/>
</dbReference>
<evidence type="ECO:0000256" key="8">
    <source>
        <dbReference type="ARBA" id="ARBA00049006"/>
    </source>
</evidence>
<dbReference type="InterPro" id="IPR018211">
    <property type="entry name" value="ADH_Fe_CS"/>
</dbReference>
<dbReference type="PROSITE" id="PS00913">
    <property type="entry name" value="ADH_IRON_1"/>
    <property type="match status" value="1"/>
</dbReference>
<sequence>MLVNAVAAGAMRGARFPGRYIQGAGVISVLGKEAGGYGRKATVLLDNGVFDFLKPEVEKSFVGGIEAEIIRHGGECSREAVDALVAAARAFGAEVMVSAGGGKALDTAKAAAFELKLPIIIVPTIAASDAPCSALAVIYKPDGKVDYDLFLPSNPNLVLVDTALIARAPARFLAAGIGDALATYYEAESCRRSGASNCMKMPGVSLAFEVARFCRDTIFEFGAAALSENDARTAGNAFERVVEANILLSGIGFESGGVAAAHAIHHGLCELDDVHHHLHGEKVAIGVLAGLRLHGLDEEFEKVRAFCASVRLPTKLADIGIAEVTEEKLAIVARRACRPGEIIHNEPMPITEDMVIKALRTLI</sequence>
<dbReference type="NCBIfam" id="NF006941">
    <property type="entry name" value="PRK09423.1"/>
    <property type="match status" value="1"/>
</dbReference>
<name>A0A2U2DW39_9HYPH</name>
<dbReference type="Gene3D" id="1.20.1090.10">
    <property type="entry name" value="Dehydroquinate synthase-like - alpha domain"/>
    <property type="match status" value="1"/>
</dbReference>
<dbReference type="GO" id="GO:0046872">
    <property type="term" value="F:metal ion binding"/>
    <property type="evidence" value="ECO:0007669"/>
    <property type="project" value="UniProtKB-KW"/>
</dbReference>
<feature type="binding site" evidence="11">
    <location>
        <position position="135"/>
    </location>
    <ligand>
        <name>NAD(+)</name>
        <dbReference type="ChEBI" id="CHEBI:57540"/>
    </ligand>
</feature>
<gene>
    <name evidence="13" type="primary">gldA</name>
    <name evidence="13" type="ORF">DEM27_07800</name>
</gene>
<reference evidence="13 14" key="1">
    <citation type="submission" date="2018-05" db="EMBL/GenBank/DDBJ databases">
        <title>The draft genome of strain NS-104.</title>
        <authorList>
            <person name="Hang P."/>
            <person name="Jiang J."/>
        </authorList>
    </citation>
    <scope>NUCLEOTIDE SEQUENCE [LARGE SCALE GENOMIC DNA]</scope>
    <source>
        <strain evidence="13 14">NS-104</strain>
    </source>
</reference>
<dbReference type="InterPro" id="IPR001670">
    <property type="entry name" value="ADH_Fe/GldA"/>
</dbReference>
<keyword evidence="14" id="KW-1185">Reference proteome</keyword>
<feature type="binding site" evidence="9">
    <location>
        <position position="262"/>
    </location>
    <ligand>
        <name>glycerol</name>
        <dbReference type="ChEBI" id="CHEBI:17754"/>
    </ligand>
</feature>
<feature type="binding site" evidence="10">
    <location>
        <position position="129"/>
    </location>
    <ligand>
        <name>glycerol</name>
        <dbReference type="ChEBI" id="CHEBI:17754"/>
    </ligand>
</feature>
<dbReference type="PANTHER" id="PTHR43616:SF5">
    <property type="entry name" value="GLYCEROL DEHYDROGENASE 1"/>
    <property type="match status" value="1"/>
</dbReference>
<dbReference type="EC" id="1.1.1.6" evidence="6"/>
<comment type="pathway">
    <text evidence="5">Polyol metabolism; glycerol fermentation; glycerone phosphate from glycerol (oxidative route): step 1/2.</text>
</comment>